<evidence type="ECO:0000313" key="3">
    <source>
        <dbReference type="Proteomes" id="UP000005178"/>
    </source>
</evidence>
<comment type="caution">
    <text evidence="2">The sequence shown here is derived from an EMBL/GenBank/DDBJ whole genome shotgun (WGS) entry which is preliminary data.</text>
</comment>
<keyword evidence="3" id="KW-1185">Reference proteome</keyword>
<dbReference type="Proteomes" id="UP000005178">
    <property type="component" value="Unassembled WGS sequence"/>
</dbReference>
<dbReference type="AlphaFoldDB" id="B1C5U3"/>
<evidence type="ECO:0000313" key="2">
    <source>
        <dbReference type="EMBL" id="EDS73512.1"/>
    </source>
</evidence>
<proteinExistence type="predicted"/>
<sequence length="133" mass="15483">MTAKTNRKEGQSLVRESDGILVNENPVQSKVLMIPKFRFDEVNEKYKKYKKDVVLLMDKLDEKDKENSKLLNDIKSIKKAYDNALLNLKVKETFVEGGIFKEQYETIIPKMTCREDEKLDLAKAIVELIKQTK</sequence>
<feature type="coiled-coil region" evidence="1">
    <location>
        <begin position="46"/>
        <end position="80"/>
    </location>
</feature>
<dbReference type="HOGENOM" id="CLU_1902312_0_0_9"/>
<protein>
    <submittedName>
        <fullName evidence="2">Uncharacterized protein</fullName>
    </submittedName>
</protein>
<gene>
    <name evidence="2" type="ORF">ANASTE_00081</name>
</gene>
<reference evidence="2" key="1">
    <citation type="submission" date="2008-01" db="EMBL/GenBank/DDBJ databases">
        <authorList>
            <person name="Fulton L."/>
            <person name="Clifton S."/>
            <person name="Fulton B."/>
            <person name="Xu J."/>
            <person name="Minx P."/>
            <person name="Pepin K.H."/>
            <person name="Johnson M."/>
            <person name="Thiruvilangam P."/>
            <person name="Bhonagiri V."/>
            <person name="Nash W.E."/>
            <person name="Mardis E.R."/>
            <person name="Wilson R.K."/>
        </authorList>
    </citation>
    <scope>NUCLEOTIDE SEQUENCE [LARGE SCALE GENOMIC DNA]</scope>
    <source>
        <strain evidence="2">DSM 17244</strain>
    </source>
</reference>
<dbReference type="EMBL" id="ABIL02000003">
    <property type="protein sequence ID" value="EDS73512.1"/>
    <property type="molecule type" value="Genomic_DNA"/>
</dbReference>
<organism evidence="2 3">
    <name type="scientific">Anaerofustis stercorihominis DSM 17244</name>
    <dbReference type="NCBI Taxonomy" id="445971"/>
    <lineage>
        <taxon>Bacteria</taxon>
        <taxon>Bacillati</taxon>
        <taxon>Bacillota</taxon>
        <taxon>Clostridia</taxon>
        <taxon>Eubacteriales</taxon>
        <taxon>Eubacteriaceae</taxon>
        <taxon>Anaerofustis</taxon>
    </lineage>
</organism>
<keyword evidence="1" id="KW-0175">Coiled coil</keyword>
<dbReference type="STRING" id="445971.ANASTE_00081"/>
<reference evidence="2" key="2">
    <citation type="submission" date="2013-08" db="EMBL/GenBank/DDBJ databases">
        <title>Draft genome sequence of Anaerofustis stercorihominis (DSM 17244).</title>
        <authorList>
            <person name="Sudarsanam P."/>
            <person name="Ley R."/>
            <person name="Guruge J."/>
            <person name="Turnbaugh P.J."/>
            <person name="Mahowald M."/>
            <person name="Liep D."/>
            <person name="Gordon J."/>
        </authorList>
    </citation>
    <scope>NUCLEOTIDE SEQUENCE</scope>
    <source>
        <strain evidence="2">DSM 17244</strain>
    </source>
</reference>
<evidence type="ECO:0000256" key="1">
    <source>
        <dbReference type="SAM" id="Coils"/>
    </source>
</evidence>
<name>B1C5U3_9FIRM</name>
<accession>B1C5U3</accession>